<dbReference type="AlphaFoldDB" id="A0A6A3BEC7"/>
<feature type="region of interest" description="Disordered" evidence="1">
    <location>
        <begin position="198"/>
        <end position="239"/>
    </location>
</feature>
<feature type="compositionally biased region" description="Low complexity" evidence="1">
    <location>
        <begin position="227"/>
        <end position="238"/>
    </location>
</feature>
<name>A0A6A3BEC7_HIBSY</name>
<comment type="caution">
    <text evidence="2">The sequence shown here is derived from an EMBL/GenBank/DDBJ whole genome shotgun (WGS) entry which is preliminary data.</text>
</comment>
<dbReference type="SUPFAM" id="SSF56219">
    <property type="entry name" value="DNase I-like"/>
    <property type="match status" value="1"/>
</dbReference>
<proteinExistence type="predicted"/>
<accession>A0A6A3BEC7</accession>
<protein>
    <recommendedName>
        <fullName evidence="4">Reverse transcriptase domain-containing protein</fullName>
    </recommendedName>
</protein>
<organism evidence="2 3">
    <name type="scientific">Hibiscus syriacus</name>
    <name type="common">Rose of Sharon</name>
    <dbReference type="NCBI Taxonomy" id="106335"/>
    <lineage>
        <taxon>Eukaryota</taxon>
        <taxon>Viridiplantae</taxon>
        <taxon>Streptophyta</taxon>
        <taxon>Embryophyta</taxon>
        <taxon>Tracheophyta</taxon>
        <taxon>Spermatophyta</taxon>
        <taxon>Magnoliopsida</taxon>
        <taxon>eudicotyledons</taxon>
        <taxon>Gunneridae</taxon>
        <taxon>Pentapetalae</taxon>
        <taxon>rosids</taxon>
        <taxon>malvids</taxon>
        <taxon>Malvales</taxon>
        <taxon>Malvaceae</taxon>
        <taxon>Malvoideae</taxon>
        <taxon>Hibiscus</taxon>
    </lineage>
</organism>
<evidence type="ECO:0000313" key="2">
    <source>
        <dbReference type="EMBL" id="KAE8715376.1"/>
    </source>
</evidence>
<dbReference type="EMBL" id="VEPZ02000861">
    <property type="protein sequence ID" value="KAE8715376.1"/>
    <property type="molecule type" value="Genomic_DNA"/>
</dbReference>
<sequence length="669" mass="76696">MEAVNPTVTMVNQAEASMDDINIGNKRFRPSEGEDTTTLVNSERSWKDTVLYFPFFTCMFISSTNLKDEDPDSNNEEGPAEDEIPTIKINSELKEKIRKSWRKALIIKLLGRTAWSTRGKFARMCVEVDLNKPLLSKTDQCPVKIKEKNRVTEIEANSPKQQHEPQNQDSSTDKSGVIKNQGEDKYGPWMFAALSEEASPKNSNINKNKGQNLGNTENRSNRRPRGSKQSGAASSAKQENVSLLETKYASGIGKTIQKKLKFENCYEVTAHGMREGAFILWNRSQIKLHVRSNTDQAVHCGIEEGSRNWLISFVWDSCNLLDVGSSGNKFNWVRQITGQVTIQERLDRASYNANSVEMFPNIQITNLVRQFSDHHPILMETGHSIHFDNSIRPIRFEAIWLNYPDFKIVFGKAWERKKHSIVEANVEVTKDVCLWKNTAVENIFAKKRNIQNRLRGIQKAPHYSNSTILQHMEKNLQSEYQHILNKEELLWLQKYIIDWERNTRFFHLMTQIRHLYKMLYSSKEVVPLGITTMCSEKQEIAKIVSNEEVGTTLFYMKNLKAPGPDGIQPIIYKQNWEVFGDTVLNCVSEAFKTRVIDSDIVKAYQVLILKTDNADKISLFRPISLLNTSYKILAKILVSRIRSVIQRLVGPFQNIFLHGRGTSNNILVV</sequence>
<dbReference type="PANTHER" id="PTHR33710">
    <property type="entry name" value="BNAC02G09200D PROTEIN"/>
    <property type="match status" value="1"/>
</dbReference>
<feature type="compositionally biased region" description="Polar residues" evidence="1">
    <location>
        <begin position="158"/>
        <end position="174"/>
    </location>
</feature>
<keyword evidence="3" id="KW-1185">Reference proteome</keyword>
<dbReference type="Proteomes" id="UP000436088">
    <property type="component" value="Unassembled WGS sequence"/>
</dbReference>
<dbReference type="InterPro" id="IPR036691">
    <property type="entry name" value="Endo/exonu/phosph_ase_sf"/>
</dbReference>
<gene>
    <name evidence="2" type="ORF">F3Y22_tig00110174pilonHSYRG00200</name>
</gene>
<feature type="compositionally biased region" description="Polar residues" evidence="1">
    <location>
        <begin position="200"/>
        <end position="218"/>
    </location>
</feature>
<reference evidence="2" key="1">
    <citation type="submission" date="2019-09" db="EMBL/GenBank/DDBJ databases">
        <title>Draft genome information of white flower Hibiscus syriacus.</title>
        <authorList>
            <person name="Kim Y.-M."/>
        </authorList>
    </citation>
    <scope>NUCLEOTIDE SEQUENCE [LARGE SCALE GENOMIC DNA]</scope>
    <source>
        <strain evidence="2">YM2019G1</strain>
    </source>
</reference>
<evidence type="ECO:0000256" key="1">
    <source>
        <dbReference type="SAM" id="MobiDB-lite"/>
    </source>
</evidence>
<evidence type="ECO:0008006" key="4">
    <source>
        <dbReference type="Google" id="ProtNLM"/>
    </source>
</evidence>
<feature type="region of interest" description="Disordered" evidence="1">
    <location>
        <begin position="154"/>
        <end position="180"/>
    </location>
</feature>
<dbReference type="PANTHER" id="PTHR33710:SF62">
    <property type="entry name" value="DUF4283 DOMAIN PROTEIN"/>
    <property type="match status" value="1"/>
</dbReference>
<evidence type="ECO:0000313" key="3">
    <source>
        <dbReference type="Proteomes" id="UP000436088"/>
    </source>
</evidence>